<organism evidence="4 5">
    <name type="scientific">Halobacillus salinarum</name>
    <dbReference type="NCBI Taxonomy" id="2932257"/>
    <lineage>
        <taxon>Bacteria</taxon>
        <taxon>Bacillati</taxon>
        <taxon>Bacillota</taxon>
        <taxon>Bacilli</taxon>
        <taxon>Bacillales</taxon>
        <taxon>Bacillaceae</taxon>
        <taxon>Halobacillus</taxon>
    </lineage>
</organism>
<dbReference type="RefSeq" id="WP_244712206.1">
    <property type="nucleotide sequence ID" value="NZ_CP095073.1"/>
</dbReference>
<protein>
    <submittedName>
        <fullName evidence="4">Hsp20/alpha crystallin family protein</fullName>
    </submittedName>
</protein>
<comment type="similarity">
    <text evidence="1 2">Belongs to the small heat shock protein (HSP20) family.</text>
</comment>
<dbReference type="EMBL" id="CP095073">
    <property type="protein sequence ID" value="UOQ45463.1"/>
    <property type="molecule type" value="Genomic_DNA"/>
</dbReference>
<gene>
    <name evidence="4" type="ORF">MUN89_05815</name>
</gene>
<dbReference type="CDD" id="cd06471">
    <property type="entry name" value="ACD_LpsHSP_like"/>
    <property type="match status" value="1"/>
</dbReference>
<dbReference type="InterPro" id="IPR031107">
    <property type="entry name" value="Small_HSP"/>
</dbReference>
<evidence type="ECO:0000256" key="2">
    <source>
        <dbReference type="RuleBase" id="RU003616"/>
    </source>
</evidence>
<name>A0ABY4EMV1_9BACI</name>
<dbReference type="SUPFAM" id="SSF49764">
    <property type="entry name" value="HSP20-like chaperones"/>
    <property type="match status" value="1"/>
</dbReference>
<evidence type="ECO:0000259" key="3">
    <source>
        <dbReference type="PROSITE" id="PS01031"/>
    </source>
</evidence>
<dbReference type="Gene3D" id="2.60.40.790">
    <property type="match status" value="1"/>
</dbReference>
<dbReference type="Proteomes" id="UP000831787">
    <property type="component" value="Chromosome"/>
</dbReference>
<reference evidence="4 5" key="1">
    <citation type="submission" date="2022-04" db="EMBL/GenBank/DDBJ databases">
        <title>Halobacillus sp. isolated from saltern.</title>
        <authorList>
            <person name="Won M."/>
            <person name="Lee C.-M."/>
            <person name="Woen H.-Y."/>
            <person name="Kwon S.-W."/>
        </authorList>
    </citation>
    <scope>NUCLEOTIDE SEQUENCE [LARGE SCALE GENOMIC DNA]</scope>
    <source>
        <strain evidence="4 5">SSBR10-3</strain>
    </source>
</reference>
<evidence type="ECO:0000256" key="1">
    <source>
        <dbReference type="PROSITE-ProRule" id="PRU00285"/>
    </source>
</evidence>
<dbReference type="InterPro" id="IPR002068">
    <property type="entry name" value="A-crystallin/Hsp20_dom"/>
</dbReference>
<dbReference type="PROSITE" id="PS01031">
    <property type="entry name" value="SHSP"/>
    <property type="match status" value="1"/>
</dbReference>
<feature type="domain" description="SHSP" evidence="3">
    <location>
        <begin position="36"/>
        <end position="149"/>
    </location>
</feature>
<sequence>MAGLIPFNNRNRSLRKDVPGNLFNMIDDFFNDSWFPTRNPMLDTFKVDVKETEHQYFVEAELPGVKKEDIHLRLNDGRLTISVHKEENVEEKDHDTYIHKERRYDSMQRSLYLEDAKSDDVSAKLEDGLLKITVAKEDNPDNSRNIEIE</sequence>
<proteinExistence type="inferred from homology"/>
<dbReference type="Pfam" id="PF00011">
    <property type="entry name" value="HSP20"/>
    <property type="match status" value="1"/>
</dbReference>
<dbReference type="InterPro" id="IPR008978">
    <property type="entry name" value="HSP20-like_chaperone"/>
</dbReference>
<dbReference type="PANTHER" id="PTHR11527">
    <property type="entry name" value="HEAT-SHOCK PROTEIN 20 FAMILY MEMBER"/>
    <property type="match status" value="1"/>
</dbReference>
<keyword evidence="5" id="KW-1185">Reference proteome</keyword>
<accession>A0ABY4EMV1</accession>
<evidence type="ECO:0000313" key="5">
    <source>
        <dbReference type="Proteomes" id="UP000831787"/>
    </source>
</evidence>
<evidence type="ECO:0000313" key="4">
    <source>
        <dbReference type="EMBL" id="UOQ45463.1"/>
    </source>
</evidence>